<evidence type="ECO:0000313" key="1">
    <source>
        <dbReference type="EMBL" id="KIM68083.1"/>
    </source>
</evidence>
<protein>
    <submittedName>
        <fullName evidence="1">Uncharacterized protein</fullName>
    </submittedName>
</protein>
<proteinExistence type="predicted"/>
<name>A0A0C3A356_9AGAM</name>
<dbReference type="EMBL" id="KN822010">
    <property type="protein sequence ID" value="KIM68083.1"/>
    <property type="molecule type" value="Genomic_DNA"/>
</dbReference>
<reference evidence="2" key="2">
    <citation type="submission" date="2015-01" db="EMBL/GenBank/DDBJ databases">
        <title>Evolutionary Origins and Diversification of the Mycorrhizal Mutualists.</title>
        <authorList>
            <consortium name="DOE Joint Genome Institute"/>
            <consortium name="Mycorrhizal Genomics Consortium"/>
            <person name="Kohler A."/>
            <person name="Kuo A."/>
            <person name="Nagy L.G."/>
            <person name="Floudas D."/>
            <person name="Copeland A."/>
            <person name="Barry K.W."/>
            <person name="Cichocki N."/>
            <person name="Veneault-Fourrey C."/>
            <person name="LaButti K."/>
            <person name="Lindquist E.A."/>
            <person name="Lipzen A."/>
            <person name="Lundell T."/>
            <person name="Morin E."/>
            <person name="Murat C."/>
            <person name="Riley R."/>
            <person name="Ohm R."/>
            <person name="Sun H."/>
            <person name="Tunlid A."/>
            <person name="Henrissat B."/>
            <person name="Grigoriev I.V."/>
            <person name="Hibbett D.S."/>
            <person name="Martin F."/>
        </authorList>
    </citation>
    <scope>NUCLEOTIDE SEQUENCE [LARGE SCALE GENOMIC DNA]</scope>
    <source>
        <strain evidence="2">Foug A</strain>
    </source>
</reference>
<sequence length="74" mass="8577">MISLHPRCMGNRDVLHTTFVNIHHRPEQHLLNGKVRVRVFKRTRVRDRDSDAWSTDTETGGKSYCCSSKLLQAL</sequence>
<dbReference type="HOGENOM" id="CLU_2689270_0_0_1"/>
<evidence type="ECO:0000313" key="2">
    <source>
        <dbReference type="Proteomes" id="UP000053989"/>
    </source>
</evidence>
<reference evidence="1 2" key="1">
    <citation type="submission" date="2014-04" db="EMBL/GenBank/DDBJ databases">
        <authorList>
            <consortium name="DOE Joint Genome Institute"/>
            <person name="Kuo A."/>
            <person name="Kohler A."/>
            <person name="Nagy L.G."/>
            <person name="Floudas D."/>
            <person name="Copeland A."/>
            <person name="Barry K.W."/>
            <person name="Cichocki N."/>
            <person name="Veneault-Fourrey C."/>
            <person name="LaButti K."/>
            <person name="Lindquist E.A."/>
            <person name="Lipzen A."/>
            <person name="Lundell T."/>
            <person name="Morin E."/>
            <person name="Murat C."/>
            <person name="Sun H."/>
            <person name="Tunlid A."/>
            <person name="Henrissat B."/>
            <person name="Grigoriev I.V."/>
            <person name="Hibbett D.S."/>
            <person name="Martin F."/>
            <person name="Nordberg H.P."/>
            <person name="Cantor M.N."/>
            <person name="Hua S.X."/>
        </authorList>
    </citation>
    <scope>NUCLEOTIDE SEQUENCE [LARGE SCALE GENOMIC DNA]</scope>
    <source>
        <strain evidence="1 2">Foug A</strain>
    </source>
</reference>
<dbReference type="Proteomes" id="UP000053989">
    <property type="component" value="Unassembled WGS sequence"/>
</dbReference>
<keyword evidence="2" id="KW-1185">Reference proteome</keyword>
<accession>A0A0C3A356</accession>
<dbReference type="InParanoid" id="A0A0C3A356"/>
<gene>
    <name evidence="1" type="ORF">SCLCIDRAFT_1000614</name>
</gene>
<organism evidence="1 2">
    <name type="scientific">Scleroderma citrinum Foug A</name>
    <dbReference type="NCBI Taxonomy" id="1036808"/>
    <lineage>
        <taxon>Eukaryota</taxon>
        <taxon>Fungi</taxon>
        <taxon>Dikarya</taxon>
        <taxon>Basidiomycota</taxon>
        <taxon>Agaricomycotina</taxon>
        <taxon>Agaricomycetes</taxon>
        <taxon>Agaricomycetidae</taxon>
        <taxon>Boletales</taxon>
        <taxon>Sclerodermatineae</taxon>
        <taxon>Sclerodermataceae</taxon>
        <taxon>Scleroderma</taxon>
    </lineage>
</organism>
<dbReference type="AlphaFoldDB" id="A0A0C3A356"/>